<feature type="compositionally biased region" description="Acidic residues" evidence="1">
    <location>
        <begin position="373"/>
        <end position="389"/>
    </location>
</feature>
<feature type="compositionally biased region" description="Low complexity" evidence="1">
    <location>
        <begin position="337"/>
        <end position="352"/>
    </location>
</feature>
<accession>A0A448Z226</accession>
<dbReference type="EMBL" id="CAACVS010000080">
    <property type="protein sequence ID" value="VEU36147.1"/>
    <property type="molecule type" value="Genomic_DNA"/>
</dbReference>
<gene>
    <name evidence="2" type="ORF">PSNMU_V1.4_AUG-EV-PASAV3_0028980</name>
</gene>
<feature type="region of interest" description="Disordered" evidence="1">
    <location>
        <begin position="228"/>
        <end position="258"/>
    </location>
</feature>
<feature type="compositionally biased region" description="Basic and acidic residues" evidence="1">
    <location>
        <begin position="272"/>
        <end position="290"/>
    </location>
</feature>
<organism evidence="2 3">
    <name type="scientific">Pseudo-nitzschia multistriata</name>
    <dbReference type="NCBI Taxonomy" id="183589"/>
    <lineage>
        <taxon>Eukaryota</taxon>
        <taxon>Sar</taxon>
        <taxon>Stramenopiles</taxon>
        <taxon>Ochrophyta</taxon>
        <taxon>Bacillariophyta</taxon>
        <taxon>Bacillariophyceae</taxon>
        <taxon>Bacillariophycidae</taxon>
        <taxon>Bacillariales</taxon>
        <taxon>Bacillariaceae</taxon>
        <taxon>Pseudo-nitzschia</taxon>
    </lineage>
</organism>
<feature type="compositionally biased region" description="Polar residues" evidence="1">
    <location>
        <begin position="514"/>
        <end position="524"/>
    </location>
</feature>
<protein>
    <submittedName>
        <fullName evidence="2">Uncharacterized protein</fullName>
    </submittedName>
</protein>
<dbReference type="AlphaFoldDB" id="A0A448Z226"/>
<evidence type="ECO:0000313" key="2">
    <source>
        <dbReference type="EMBL" id="VEU36147.1"/>
    </source>
</evidence>
<feature type="compositionally biased region" description="Basic residues" evidence="1">
    <location>
        <begin position="494"/>
        <end position="504"/>
    </location>
</feature>
<feature type="compositionally biased region" description="Basic residues" evidence="1">
    <location>
        <begin position="305"/>
        <end position="322"/>
    </location>
</feature>
<feature type="region of interest" description="Disordered" evidence="1">
    <location>
        <begin position="272"/>
        <end position="389"/>
    </location>
</feature>
<feature type="compositionally biased region" description="Basic residues" evidence="1">
    <location>
        <begin position="477"/>
        <end position="486"/>
    </location>
</feature>
<feature type="region of interest" description="Disordered" evidence="1">
    <location>
        <begin position="460"/>
        <end position="531"/>
    </location>
</feature>
<evidence type="ECO:0000313" key="3">
    <source>
        <dbReference type="Proteomes" id="UP000291116"/>
    </source>
</evidence>
<proteinExistence type="predicted"/>
<evidence type="ECO:0000256" key="1">
    <source>
        <dbReference type="SAM" id="MobiDB-lite"/>
    </source>
</evidence>
<dbReference type="Proteomes" id="UP000291116">
    <property type="component" value="Unassembled WGS sequence"/>
</dbReference>
<name>A0A448Z226_9STRA</name>
<feature type="compositionally biased region" description="Basic and acidic residues" evidence="1">
    <location>
        <begin position="360"/>
        <end position="372"/>
    </location>
</feature>
<feature type="compositionally biased region" description="Basic and acidic residues" evidence="1">
    <location>
        <begin position="460"/>
        <end position="476"/>
    </location>
</feature>
<keyword evidence="3" id="KW-1185">Reference proteome</keyword>
<dbReference type="OrthoDB" id="45868at2759"/>
<reference evidence="2 3" key="1">
    <citation type="submission" date="2019-01" db="EMBL/GenBank/DDBJ databases">
        <authorList>
            <person name="Ferrante I. M."/>
        </authorList>
    </citation>
    <scope>NUCLEOTIDE SEQUENCE [LARGE SCALE GENOMIC DNA]</scope>
    <source>
        <strain evidence="2 3">B856</strain>
    </source>
</reference>
<sequence>MTITNNPLDNDDRLKGLLSEVHKVQSEKTYNAWSKTFLEFYTTDLDPDGILNARDNYCRVLKQFKKLSEKLALVETLLNENGHIRSSNSNDGATTITIRGRRMLTNLSEEVATTEQKVKDFMPKTNADEERFGYDKFELAAVLLQDDFYAYDRMKETTHSLDRIRNNLGVDEDINSENSPSNTDRIVDENFQKPLQNYIEAVESFIEVMEDLGLFTLMKRCLDVVDRGEERDEPKTLSAPECSTSKGDGYMVDNNDNEIDGKFEIKGFDAQHHFPDASNQNRDDSGGAKETKKKKKKDECSSSLSKKKREKQNRKGKKKTKKGSATDPTSRKNDLISSLHSTTSSSDQSPASNAMQSSFSEEKKSIEDKEEKNEDDPPAEGEGVEEEAEFIIYFDPKTNTIGRINRQECCTKSQLIIDATKDGDEAYQDIIEDKKEKQQIILLLKKLEKQRPVEKSWLEAIKDEKAAKKNEKSGDNRRKKKKKKPSKSTELISKRGKMKSKRSSKTTSDVEGGSHNSFRDGSSTLKKKKKAMVADYQGIYRKSAAKPNPTGWAKMMIQ</sequence>